<feature type="non-terminal residue" evidence="2">
    <location>
        <position position="781"/>
    </location>
</feature>
<dbReference type="InterPro" id="IPR053139">
    <property type="entry name" value="Surface_bspA-like"/>
</dbReference>
<accession>A0ABU6A1H3</accession>
<dbReference type="EMBL" id="JAYKLX010000010">
    <property type="protein sequence ID" value="MEB3347915.1"/>
    <property type="molecule type" value="Genomic_DNA"/>
</dbReference>
<comment type="caution">
    <text evidence="2">The sequence shown here is derived from an EMBL/GenBank/DDBJ whole genome shotgun (WGS) entry which is preliminary data.</text>
</comment>
<keyword evidence="1" id="KW-0812">Transmembrane</keyword>
<dbReference type="Proteomes" id="UP001327027">
    <property type="component" value="Unassembled WGS sequence"/>
</dbReference>
<evidence type="ECO:0000256" key="1">
    <source>
        <dbReference type="SAM" id="Phobius"/>
    </source>
</evidence>
<reference evidence="2 3" key="1">
    <citation type="journal article" date="2013" name="Int. J. Syst. Evol. Microbiol.">
        <title>Aquimarina gracilis sp. nov., isolated from the gut microflora of a mussel, Mytilus coruscus, and emended description of Aquimarina spongiae.</title>
        <authorList>
            <person name="Park S.C."/>
            <person name="Choe H.N."/>
            <person name="Baik K.S."/>
            <person name="Seong C.N."/>
        </authorList>
    </citation>
    <scope>NUCLEOTIDE SEQUENCE [LARGE SCALE GENOMIC DNA]</scope>
    <source>
        <strain evidence="2 3">PSC32</strain>
    </source>
</reference>
<gene>
    <name evidence="2" type="ORF">U6A24_20735</name>
</gene>
<dbReference type="PANTHER" id="PTHR45661:SF3">
    <property type="entry name" value="IG-LIKE DOMAIN-CONTAINING PROTEIN"/>
    <property type="match status" value="1"/>
</dbReference>
<dbReference type="Pfam" id="PF13306">
    <property type="entry name" value="LRR_5"/>
    <property type="match status" value="5"/>
</dbReference>
<keyword evidence="1" id="KW-1133">Transmembrane helix</keyword>
<dbReference type="PANTHER" id="PTHR45661">
    <property type="entry name" value="SURFACE ANTIGEN"/>
    <property type="match status" value="1"/>
</dbReference>
<name>A0ABU6A1H3_9FLAO</name>
<evidence type="ECO:0000313" key="2">
    <source>
        <dbReference type="EMBL" id="MEB3347915.1"/>
    </source>
</evidence>
<proteinExistence type="predicted"/>
<dbReference type="InterPro" id="IPR026906">
    <property type="entry name" value="LRR_5"/>
</dbReference>
<dbReference type="Gene3D" id="3.40.50.12480">
    <property type="match status" value="1"/>
</dbReference>
<evidence type="ECO:0000313" key="3">
    <source>
        <dbReference type="Proteomes" id="UP001327027"/>
    </source>
</evidence>
<dbReference type="RefSeq" id="WP_324181933.1">
    <property type="nucleotide sequence ID" value="NZ_JAYKLX010000010.1"/>
</dbReference>
<dbReference type="InterPro" id="IPR032675">
    <property type="entry name" value="LRR_dom_sf"/>
</dbReference>
<organism evidence="2 3">
    <name type="scientific">Aquimarina gracilis</name>
    <dbReference type="NCBI Taxonomy" id="874422"/>
    <lineage>
        <taxon>Bacteria</taxon>
        <taxon>Pseudomonadati</taxon>
        <taxon>Bacteroidota</taxon>
        <taxon>Flavobacteriia</taxon>
        <taxon>Flavobacteriales</taxon>
        <taxon>Flavobacteriaceae</taxon>
        <taxon>Aquimarina</taxon>
    </lineage>
</organism>
<keyword evidence="3" id="KW-1185">Reference proteome</keyword>
<keyword evidence="1" id="KW-0472">Membrane</keyword>
<feature type="transmembrane region" description="Helical" evidence="1">
    <location>
        <begin position="7"/>
        <end position="25"/>
    </location>
</feature>
<dbReference type="Gene3D" id="3.80.10.10">
    <property type="entry name" value="Ribonuclease Inhibitor"/>
    <property type="match status" value="4"/>
</dbReference>
<sequence length="781" mass="84772">MKKQLQLIRSIILMIVANVVCYGQSVGDQFEVDGIKYEITATTPAQVEIVDYDINSGTKVTIPPTVTDQNTHYQVTAIGRRAFFNKQLTELTFSGESNVTRIGEDAFWGESTLKNQLGSVVIPNSVTSLGQRAFGTCGLTSVKIPENITLLEKWVFAANDLREVTIPARVDSIAFQAFYNNNNLSIVSVQRSPPMESGRLDPAAFNNQASNIITFDLVVPPGNIQAYENSDWADLAESITYGVAKLDGAKYAIIDASNEATVISPAAIGYNLIIHPEVDVKGFGSSRQVRVTAIADGAFDNQHPLALPLTVVIPATVKSIGPRAFYTQNINQVTVMADEPPAIDPDAFQYPYRHDKTNVLVPQGKEQAYMDAGWTGFKSVSSLLGKIHNNNGFIWEVTSVIPNEVKLVKFIGKSGESLEEMFGTEGHVEIPSEIYFLRNSQNDSRYTVTSIGDNAFTGGNFWNRGNDPLRSVNIPDGVRSIGNSAFAGNQLTEVDIPDGVTSIGQDAFWQNQLTGVEIPESVTSLGQRAFGTNDFTEVAIPNGITRIEQLAFAQNDLEEVTIPANVEYIGEQAFFGNDLEEVTISGNVRTIDLYAFQDNPNLRLVTMGADDPPSLHELAFSNPDRGQIDLVVPTGRKQEYLDNGWDGFRSISYGIFTVDNITYGITSRTEVMVVGYTGTDAAVTIPETADDGEYAYTVAAIGKGALQNKGLTDVGIPSSVTSIGEGAFSDNQLMAVTLPGGVERIDSHAFYNNPDLVLVTVEANDPPVLHATAFANANRHQ</sequence>
<protein>
    <submittedName>
        <fullName evidence="2">Leucine-rich repeat protein</fullName>
    </submittedName>
</protein>